<sequence>MFSTSKANSLRAVVTIPKDGIDPHLMNYKTNLDEVNQIVRSDCLQSLGLYF</sequence>
<reference evidence="1 2" key="1">
    <citation type="submission" date="2023-11" db="EMBL/GenBank/DDBJ databases">
        <title>Unpublished Manusciprt.</title>
        <authorList>
            <person name="Saticioglu I.B."/>
            <person name="Ay H."/>
            <person name="Ajmi N."/>
            <person name="Altun S."/>
            <person name="Duman M."/>
        </authorList>
    </citation>
    <scope>NUCLEOTIDE SEQUENCE [LARGE SCALE GENOMIC DNA]</scope>
    <source>
        <strain evidence="1 2">Fl-318</strain>
    </source>
</reference>
<comment type="caution">
    <text evidence="1">The sequence shown here is derived from an EMBL/GenBank/DDBJ whole genome shotgun (WGS) entry which is preliminary data.</text>
</comment>
<dbReference type="EMBL" id="JAWXVI010000006">
    <property type="protein sequence ID" value="MDX6190261.1"/>
    <property type="molecule type" value="Genomic_DNA"/>
</dbReference>
<protein>
    <submittedName>
        <fullName evidence="1">Uncharacterized protein</fullName>
    </submittedName>
</protein>
<name>A0ABU4RI77_9FLAO</name>
<keyword evidence="2" id="KW-1185">Reference proteome</keyword>
<organism evidence="1 2">
    <name type="scientific">Flavobacterium cupriresistens</name>
    <dbReference type="NCBI Taxonomy" id="2893885"/>
    <lineage>
        <taxon>Bacteria</taxon>
        <taxon>Pseudomonadati</taxon>
        <taxon>Bacteroidota</taxon>
        <taxon>Flavobacteriia</taxon>
        <taxon>Flavobacteriales</taxon>
        <taxon>Flavobacteriaceae</taxon>
        <taxon>Flavobacterium</taxon>
    </lineage>
</organism>
<evidence type="ECO:0000313" key="1">
    <source>
        <dbReference type="EMBL" id="MDX6190261.1"/>
    </source>
</evidence>
<accession>A0ABU4RI77</accession>
<dbReference type="Proteomes" id="UP001273350">
    <property type="component" value="Unassembled WGS sequence"/>
</dbReference>
<evidence type="ECO:0000313" key="2">
    <source>
        <dbReference type="Proteomes" id="UP001273350"/>
    </source>
</evidence>
<proteinExistence type="predicted"/>
<gene>
    <name evidence="1" type="ORF">SGQ83_12950</name>
</gene>
<dbReference type="RefSeq" id="WP_230003508.1">
    <property type="nucleotide sequence ID" value="NZ_CP087134.1"/>
</dbReference>